<protein>
    <submittedName>
        <fullName evidence="1">Uncharacterized protein</fullName>
    </submittedName>
</protein>
<dbReference type="InterPro" id="IPR045534">
    <property type="entry name" value="DUF6428"/>
</dbReference>
<dbReference type="Pfam" id="PF20001">
    <property type="entry name" value="DUF6428"/>
    <property type="match status" value="1"/>
</dbReference>
<reference evidence="1" key="1">
    <citation type="submission" date="2020-08" db="EMBL/GenBank/DDBJ databases">
        <title>Lewinella bacteria from marine environments.</title>
        <authorList>
            <person name="Zhong Y."/>
        </authorList>
    </citation>
    <scope>NUCLEOTIDE SEQUENCE</scope>
    <source>
        <strain evidence="1">KCTC 42187</strain>
    </source>
</reference>
<sequence length="157" mass="16863">MKISALKNFLADKQELAITLPNGTFVPSHFHVTEVGETTKHFIDCGGTVRLEKVATLQLWSATDYDHRLLGTKFHHIISLAERNLGLGDLEVQVEFQGQNTIEQYGLEVVGDGLALVGQLTDCLAKDKCGIPAEKPKVSIKNLAVGASTCAPGSGCC</sequence>
<accession>A0A923TB32</accession>
<comment type="caution">
    <text evidence="1">The sequence shown here is derived from an EMBL/GenBank/DDBJ whole genome shotgun (WGS) entry which is preliminary data.</text>
</comment>
<dbReference type="EMBL" id="JACSIT010000154">
    <property type="protein sequence ID" value="MBC6996808.1"/>
    <property type="molecule type" value="Genomic_DNA"/>
</dbReference>
<evidence type="ECO:0000313" key="1">
    <source>
        <dbReference type="EMBL" id="MBC6996808.1"/>
    </source>
</evidence>
<evidence type="ECO:0000313" key="2">
    <source>
        <dbReference type="Proteomes" id="UP000650081"/>
    </source>
</evidence>
<proteinExistence type="predicted"/>
<dbReference type="Proteomes" id="UP000650081">
    <property type="component" value="Unassembled WGS sequence"/>
</dbReference>
<keyword evidence="2" id="KW-1185">Reference proteome</keyword>
<dbReference type="RefSeq" id="WP_187468812.1">
    <property type="nucleotide sequence ID" value="NZ_JACSIT010000154.1"/>
</dbReference>
<gene>
    <name evidence="1" type="ORF">H9S92_21725</name>
</gene>
<dbReference type="AlphaFoldDB" id="A0A923TB32"/>
<organism evidence="1 2">
    <name type="scientific">Neolewinella lacunae</name>
    <dbReference type="NCBI Taxonomy" id="1517758"/>
    <lineage>
        <taxon>Bacteria</taxon>
        <taxon>Pseudomonadati</taxon>
        <taxon>Bacteroidota</taxon>
        <taxon>Saprospiria</taxon>
        <taxon>Saprospirales</taxon>
        <taxon>Lewinellaceae</taxon>
        <taxon>Neolewinella</taxon>
    </lineage>
</organism>
<name>A0A923TB32_9BACT</name>